<keyword evidence="7" id="KW-1185">Reference proteome</keyword>
<dbReference type="RefSeq" id="XP_033683832.1">
    <property type="nucleotide sequence ID" value="XM_033828955.1"/>
</dbReference>
<organism evidence="6 7">
    <name type="scientific">Trematosphaeria pertusa</name>
    <dbReference type="NCBI Taxonomy" id="390896"/>
    <lineage>
        <taxon>Eukaryota</taxon>
        <taxon>Fungi</taxon>
        <taxon>Dikarya</taxon>
        <taxon>Ascomycota</taxon>
        <taxon>Pezizomycotina</taxon>
        <taxon>Dothideomycetes</taxon>
        <taxon>Pleosporomycetidae</taxon>
        <taxon>Pleosporales</taxon>
        <taxon>Massarineae</taxon>
        <taxon>Trematosphaeriaceae</taxon>
        <taxon>Trematosphaeria</taxon>
    </lineage>
</organism>
<dbReference type="EMBL" id="ML987195">
    <property type="protein sequence ID" value="KAF2248828.1"/>
    <property type="molecule type" value="Genomic_DNA"/>
</dbReference>
<evidence type="ECO:0000256" key="1">
    <source>
        <dbReference type="ARBA" id="ARBA00004613"/>
    </source>
</evidence>
<dbReference type="GeneID" id="54582285"/>
<protein>
    <recommendedName>
        <fullName evidence="8">GILT-domain-containing protein</fullName>
    </recommendedName>
</protein>
<keyword evidence="5" id="KW-0325">Glycoprotein</keyword>
<comment type="similarity">
    <text evidence="2">Belongs to the GILT family.</text>
</comment>
<dbReference type="GO" id="GO:0005576">
    <property type="term" value="C:extracellular region"/>
    <property type="evidence" value="ECO:0007669"/>
    <property type="project" value="UniProtKB-SubCell"/>
</dbReference>
<dbReference type="PANTHER" id="PTHR13234">
    <property type="entry name" value="GAMMA-INTERFERON INDUCIBLE LYSOSOMAL THIOL REDUCTASE GILT"/>
    <property type="match status" value="1"/>
</dbReference>
<sequence length="248" mass="28104">MEKAPLLPQTDDDAMSRRPTPKRFSRFHAAAFAIIFGLFWLARTWDCEHYDEGAETSAKVPLEVHIMSKCPDARDCLQYLVIPTMANVSDKIDFRLSFIGKTTEEDDGVQCKHGQTECLGNILELCAASEYPDPKIYLGFTMCLERDYKMIPKKALIEDCALEHGIDFDKLNDCLSKDDGAYGMGMLRDSVTRSAELNVNTSCTIRLDNKTRCTINDGEWVDCPDGHKPDDLIRDINRLYDEAKGWTD</sequence>
<dbReference type="GO" id="GO:0016671">
    <property type="term" value="F:oxidoreductase activity, acting on a sulfur group of donors, disulfide as acceptor"/>
    <property type="evidence" value="ECO:0007669"/>
    <property type="project" value="InterPro"/>
</dbReference>
<evidence type="ECO:0000256" key="5">
    <source>
        <dbReference type="ARBA" id="ARBA00023180"/>
    </source>
</evidence>
<dbReference type="AlphaFoldDB" id="A0A6A6IFH6"/>
<dbReference type="PANTHER" id="PTHR13234:SF8">
    <property type="entry name" value="GAMMA-INTERFERON-INDUCIBLE LYSOSOMAL THIOL REDUCTASE"/>
    <property type="match status" value="1"/>
</dbReference>
<evidence type="ECO:0008006" key="8">
    <source>
        <dbReference type="Google" id="ProtNLM"/>
    </source>
</evidence>
<reference evidence="6" key="1">
    <citation type="journal article" date="2020" name="Stud. Mycol.">
        <title>101 Dothideomycetes genomes: a test case for predicting lifestyles and emergence of pathogens.</title>
        <authorList>
            <person name="Haridas S."/>
            <person name="Albert R."/>
            <person name="Binder M."/>
            <person name="Bloem J."/>
            <person name="Labutti K."/>
            <person name="Salamov A."/>
            <person name="Andreopoulos B."/>
            <person name="Baker S."/>
            <person name="Barry K."/>
            <person name="Bills G."/>
            <person name="Bluhm B."/>
            <person name="Cannon C."/>
            <person name="Castanera R."/>
            <person name="Culley D."/>
            <person name="Daum C."/>
            <person name="Ezra D."/>
            <person name="Gonzalez J."/>
            <person name="Henrissat B."/>
            <person name="Kuo A."/>
            <person name="Liang C."/>
            <person name="Lipzen A."/>
            <person name="Lutzoni F."/>
            <person name="Magnuson J."/>
            <person name="Mondo S."/>
            <person name="Nolan M."/>
            <person name="Ohm R."/>
            <person name="Pangilinan J."/>
            <person name="Park H.-J."/>
            <person name="Ramirez L."/>
            <person name="Alfaro M."/>
            <person name="Sun H."/>
            <person name="Tritt A."/>
            <person name="Yoshinaga Y."/>
            <person name="Zwiers L.-H."/>
            <person name="Turgeon B."/>
            <person name="Goodwin S."/>
            <person name="Spatafora J."/>
            <person name="Crous P."/>
            <person name="Grigoriev I."/>
        </authorList>
    </citation>
    <scope>NUCLEOTIDE SEQUENCE</scope>
    <source>
        <strain evidence="6">CBS 122368</strain>
    </source>
</reference>
<comment type="subcellular location">
    <subcellularLocation>
        <location evidence="1">Secreted</location>
    </subcellularLocation>
</comment>
<proteinExistence type="inferred from homology"/>
<name>A0A6A6IFH6_9PLEO</name>
<dbReference type="Proteomes" id="UP000800094">
    <property type="component" value="Unassembled WGS sequence"/>
</dbReference>
<evidence type="ECO:0000313" key="7">
    <source>
        <dbReference type="Proteomes" id="UP000800094"/>
    </source>
</evidence>
<evidence type="ECO:0000256" key="3">
    <source>
        <dbReference type="ARBA" id="ARBA00022525"/>
    </source>
</evidence>
<dbReference type="Pfam" id="PF03227">
    <property type="entry name" value="GILT"/>
    <property type="match status" value="1"/>
</dbReference>
<evidence type="ECO:0000313" key="6">
    <source>
        <dbReference type="EMBL" id="KAF2248828.1"/>
    </source>
</evidence>
<dbReference type="OrthoDB" id="958254at2759"/>
<keyword evidence="3" id="KW-0964">Secreted</keyword>
<gene>
    <name evidence="6" type="ORF">BU26DRAFT_519033</name>
</gene>
<keyword evidence="4" id="KW-0732">Signal</keyword>
<dbReference type="InterPro" id="IPR004911">
    <property type="entry name" value="Interferon-induced_GILT"/>
</dbReference>
<evidence type="ECO:0000256" key="4">
    <source>
        <dbReference type="ARBA" id="ARBA00022729"/>
    </source>
</evidence>
<accession>A0A6A6IFH6</accession>
<evidence type="ECO:0000256" key="2">
    <source>
        <dbReference type="ARBA" id="ARBA00005679"/>
    </source>
</evidence>